<reference evidence="1 2" key="2">
    <citation type="journal article" date="2019" name="G3 (Bethesda)">
        <title>Hybrid Assembly of the Genome of the Entomopathogenic Nematode Steinernema carpocapsae Identifies the X-Chromosome.</title>
        <authorList>
            <person name="Serra L."/>
            <person name="Macchietto M."/>
            <person name="Macias-Munoz A."/>
            <person name="McGill C.J."/>
            <person name="Rodriguez I.M."/>
            <person name="Rodriguez B."/>
            <person name="Murad R."/>
            <person name="Mortazavi A."/>
        </authorList>
    </citation>
    <scope>NUCLEOTIDE SEQUENCE [LARGE SCALE GENOMIC DNA]</scope>
    <source>
        <strain evidence="1 2">ALL</strain>
    </source>
</reference>
<reference evidence="1 2" key="1">
    <citation type="journal article" date="2015" name="Genome Biol.">
        <title>Comparative genomics of Steinernema reveals deeply conserved gene regulatory networks.</title>
        <authorList>
            <person name="Dillman A.R."/>
            <person name="Macchietto M."/>
            <person name="Porter C.F."/>
            <person name="Rogers A."/>
            <person name="Williams B."/>
            <person name="Antoshechkin I."/>
            <person name="Lee M.M."/>
            <person name="Goodwin Z."/>
            <person name="Lu X."/>
            <person name="Lewis E.E."/>
            <person name="Goodrich-Blair H."/>
            <person name="Stock S.P."/>
            <person name="Adams B.J."/>
            <person name="Sternberg P.W."/>
            <person name="Mortazavi A."/>
        </authorList>
    </citation>
    <scope>NUCLEOTIDE SEQUENCE [LARGE SCALE GENOMIC DNA]</scope>
    <source>
        <strain evidence="1 2">ALL</strain>
    </source>
</reference>
<dbReference type="OrthoDB" id="10440076at2759"/>
<comment type="caution">
    <text evidence="1">The sequence shown here is derived from an EMBL/GenBank/DDBJ whole genome shotgun (WGS) entry which is preliminary data.</text>
</comment>
<accession>A0A4U5PC63</accession>
<proteinExistence type="predicted"/>
<keyword evidence="2" id="KW-1185">Reference proteome</keyword>
<gene>
    <name evidence="1" type="ORF">L596_008337</name>
</gene>
<evidence type="ECO:0000313" key="2">
    <source>
        <dbReference type="Proteomes" id="UP000298663"/>
    </source>
</evidence>
<dbReference type="Proteomes" id="UP000298663">
    <property type="component" value="Unassembled WGS sequence"/>
</dbReference>
<sequence length="110" mass="12471">MSSKSLSEWPIEKLMSSCGRPAEIQLGNKSIRRGNVYAIHPMNFSVTLIEFDSAETKPKKMWVIPGCNVKSFRLLNREETSKHSEVVDPSPELALWMSQLFGHQLPKLEA</sequence>
<protein>
    <submittedName>
        <fullName evidence="1">Uncharacterized protein</fullName>
    </submittedName>
</protein>
<dbReference type="EMBL" id="AZBU02000002">
    <property type="protein sequence ID" value="TKR93979.1"/>
    <property type="molecule type" value="Genomic_DNA"/>
</dbReference>
<name>A0A4U5PC63_STECR</name>
<dbReference type="AlphaFoldDB" id="A0A4U5PC63"/>
<evidence type="ECO:0000313" key="1">
    <source>
        <dbReference type="EMBL" id="TKR93979.1"/>
    </source>
</evidence>
<dbReference type="Gene3D" id="2.30.30.100">
    <property type="match status" value="1"/>
</dbReference>
<organism evidence="1 2">
    <name type="scientific">Steinernema carpocapsae</name>
    <name type="common">Entomopathogenic nematode</name>
    <dbReference type="NCBI Taxonomy" id="34508"/>
    <lineage>
        <taxon>Eukaryota</taxon>
        <taxon>Metazoa</taxon>
        <taxon>Ecdysozoa</taxon>
        <taxon>Nematoda</taxon>
        <taxon>Chromadorea</taxon>
        <taxon>Rhabditida</taxon>
        <taxon>Tylenchina</taxon>
        <taxon>Panagrolaimomorpha</taxon>
        <taxon>Strongyloidoidea</taxon>
        <taxon>Steinernematidae</taxon>
        <taxon>Steinernema</taxon>
    </lineage>
</organism>